<dbReference type="Pfam" id="PF13847">
    <property type="entry name" value="Methyltransf_31"/>
    <property type="match status" value="1"/>
</dbReference>
<dbReference type="STRING" id="361041.VW35_05960"/>
<feature type="domain" description="HTH arsR-type" evidence="5">
    <location>
        <begin position="5"/>
        <end position="100"/>
    </location>
</feature>
<dbReference type="Gene3D" id="3.40.50.150">
    <property type="entry name" value="Vaccinia Virus protein VP39"/>
    <property type="match status" value="1"/>
</dbReference>
<dbReference type="PRINTS" id="PR00778">
    <property type="entry name" value="HTHARSR"/>
</dbReference>
<keyword evidence="7" id="KW-1185">Reference proteome</keyword>
<dbReference type="InterPro" id="IPR001845">
    <property type="entry name" value="HTH_ArsR_DNA-bd_dom"/>
</dbReference>
<gene>
    <name evidence="6" type="ORF">VW35_05960</name>
</gene>
<dbReference type="Proteomes" id="UP000033514">
    <property type="component" value="Unassembled WGS sequence"/>
</dbReference>
<dbReference type="PATRIC" id="fig|361041.3.peg.512"/>
<dbReference type="CDD" id="cd00090">
    <property type="entry name" value="HTH_ARSR"/>
    <property type="match status" value="1"/>
</dbReference>
<dbReference type="CDD" id="cd02440">
    <property type="entry name" value="AdoMet_MTases"/>
    <property type="match status" value="1"/>
</dbReference>
<dbReference type="GO" id="GO:0046685">
    <property type="term" value="P:response to arsenic-containing substance"/>
    <property type="evidence" value="ECO:0007669"/>
    <property type="project" value="UniProtKB-KW"/>
</dbReference>
<evidence type="ECO:0000256" key="4">
    <source>
        <dbReference type="ARBA" id="ARBA00023163"/>
    </source>
</evidence>
<keyword evidence="1" id="KW-0059">Arsenical resistance</keyword>
<sequence length="328" mass="35714">MSLYLAELDVADLVGVLKAAGESTRLRLLALLADGDHSVKDLTEILDQSQPRVSRHLKLLADAGLIQRHAEGAWAYYGLAPHGHGAELARWLVARIDPSDPARERDRNRQAAAIAAQQAIAAAYFAKVAESWDLLKTLHVPEDAVEHAILETLAGRVVDLLVDLGTGTGRMLEVLAPVYKRAIGIDSSREMLAVARSRLAASGISHAQVRLGDIGGLDPAIGPADVLVIHQVLHYFDDPGRMLAQARRLLKSGGEVLIVDFAPHNLEFLRTDHAHRRLGLSREQVTGWAEAASLEVRSVREFPAKNMDGGLTVCLWHLGERQKIGKTE</sequence>
<accession>A0A0F5LC80</accession>
<dbReference type="SMART" id="SM00418">
    <property type="entry name" value="HTH_ARSR"/>
    <property type="match status" value="1"/>
</dbReference>
<dbReference type="PANTHER" id="PTHR33154">
    <property type="entry name" value="TRANSCRIPTIONAL REGULATOR, ARSR FAMILY"/>
    <property type="match status" value="1"/>
</dbReference>
<dbReference type="InterPro" id="IPR029063">
    <property type="entry name" value="SAM-dependent_MTases_sf"/>
</dbReference>
<dbReference type="PANTHER" id="PTHR33154:SF18">
    <property type="entry name" value="ARSENICAL RESISTANCE OPERON REPRESSOR"/>
    <property type="match status" value="1"/>
</dbReference>
<dbReference type="InterPro" id="IPR051081">
    <property type="entry name" value="HTH_MetalResp_TranReg"/>
</dbReference>
<dbReference type="Pfam" id="PF01022">
    <property type="entry name" value="HTH_5"/>
    <property type="match status" value="1"/>
</dbReference>
<dbReference type="InterPro" id="IPR025714">
    <property type="entry name" value="Methyltranfer_dom"/>
</dbReference>
<dbReference type="EMBL" id="LAJG01000014">
    <property type="protein sequence ID" value="KKB80001.1"/>
    <property type="molecule type" value="Genomic_DNA"/>
</dbReference>
<keyword evidence="2" id="KW-0805">Transcription regulation</keyword>
<comment type="caution">
    <text evidence="6">The sequence shown here is derived from an EMBL/GenBank/DDBJ whole genome shotgun (WGS) entry which is preliminary data.</text>
</comment>
<evidence type="ECO:0000313" key="6">
    <source>
        <dbReference type="EMBL" id="KKB80001.1"/>
    </source>
</evidence>
<dbReference type="SUPFAM" id="SSF53335">
    <property type="entry name" value="S-adenosyl-L-methionine-dependent methyltransferases"/>
    <property type="match status" value="1"/>
</dbReference>
<dbReference type="PROSITE" id="PS50987">
    <property type="entry name" value="HTH_ARSR_2"/>
    <property type="match status" value="1"/>
</dbReference>
<evidence type="ECO:0000313" key="7">
    <source>
        <dbReference type="Proteomes" id="UP000033514"/>
    </source>
</evidence>
<reference evidence="6 7" key="1">
    <citation type="submission" date="2015-03" db="EMBL/GenBank/DDBJ databases">
        <authorList>
            <person name="Hassan Y.I."/>
            <person name="Lepp D."/>
            <person name="Zhou T."/>
        </authorList>
    </citation>
    <scope>NUCLEOTIDE SEQUENCE [LARGE SCALE GENOMIC DNA]</scope>
    <source>
        <strain evidence="6 7">GH2-10</strain>
    </source>
</reference>
<evidence type="ECO:0000259" key="5">
    <source>
        <dbReference type="PROSITE" id="PS50987"/>
    </source>
</evidence>
<dbReference type="Gene3D" id="1.10.10.10">
    <property type="entry name" value="Winged helix-like DNA-binding domain superfamily/Winged helix DNA-binding domain"/>
    <property type="match status" value="1"/>
</dbReference>
<protein>
    <submittedName>
        <fullName evidence="6">ArsR family transcriptional regulator</fullName>
    </submittedName>
</protein>
<dbReference type="SUPFAM" id="SSF46785">
    <property type="entry name" value="Winged helix' DNA-binding domain"/>
    <property type="match status" value="1"/>
</dbReference>
<dbReference type="GO" id="GO:0008757">
    <property type="term" value="F:S-adenosylmethionine-dependent methyltransferase activity"/>
    <property type="evidence" value="ECO:0007669"/>
    <property type="project" value="InterPro"/>
</dbReference>
<evidence type="ECO:0000256" key="3">
    <source>
        <dbReference type="ARBA" id="ARBA00023125"/>
    </source>
</evidence>
<keyword evidence="3" id="KW-0238">DNA-binding</keyword>
<proteinExistence type="predicted"/>
<name>A0A0F5LC80_9HYPH</name>
<dbReference type="NCBIfam" id="NF033788">
    <property type="entry name" value="HTH_metalloreg"/>
    <property type="match status" value="1"/>
</dbReference>
<dbReference type="InterPro" id="IPR036388">
    <property type="entry name" value="WH-like_DNA-bd_sf"/>
</dbReference>
<evidence type="ECO:0000256" key="2">
    <source>
        <dbReference type="ARBA" id="ARBA00023015"/>
    </source>
</evidence>
<keyword evidence="4" id="KW-0804">Transcription</keyword>
<evidence type="ECO:0000256" key="1">
    <source>
        <dbReference type="ARBA" id="ARBA00022849"/>
    </source>
</evidence>
<dbReference type="InterPro" id="IPR011991">
    <property type="entry name" value="ArsR-like_HTH"/>
</dbReference>
<organism evidence="6 7">
    <name type="scientific">Devosia soli</name>
    <dbReference type="NCBI Taxonomy" id="361041"/>
    <lineage>
        <taxon>Bacteria</taxon>
        <taxon>Pseudomonadati</taxon>
        <taxon>Pseudomonadota</taxon>
        <taxon>Alphaproteobacteria</taxon>
        <taxon>Hyphomicrobiales</taxon>
        <taxon>Devosiaceae</taxon>
        <taxon>Devosia</taxon>
    </lineage>
</organism>
<dbReference type="GO" id="GO:0003700">
    <property type="term" value="F:DNA-binding transcription factor activity"/>
    <property type="evidence" value="ECO:0007669"/>
    <property type="project" value="InterPro"/>
</dbReference>
<dbReference type="GO" id="GO:0003677">
    <property type="term" value="F:DNA binding"/>
    <property type="evidence" value="ECO:0007669"/>
    <property type="project" value="UniProtKB-KW"/>
</dbReference>
<dbReference type="AlphaFoldDB" id="A0A0F5LC80"/>
<dbReference type="InterPro" id="IPR036390">
    <property type="entry name" value="WH_DNA-bd_sf"/>
</dbReference>